<feature type="transmembrane region" description="Helical" evidence="7">
    <location>
        <begin position="286"/>
        <end position="304"/>
    </location>
</feature>
<name>A0ABT0C255_9BACT</name>
<comment type="subcellular location">
    <subcellularLocation>
        <location evidence="1">Membrane</location>
        <topology evidence="1">Multi-pass membrane protein</topology>
    </subcellularLocation>
</comment>
<comment type="similarity">
    <text evidence="2">Belongs to the bacterial sugar transferase family.</text>
</comment>
<evidence type="ECO:0000256" key="1">
    <source>
        <dbReference type="ARBA" id="ARBA00004141"/>
    </source>
</evidence>
<dbReference type="Pfam" id="PF02397">
    <property type="entry name" value="Bac_transf"/>
    <property type="match status" value="1"/>
</dbReference>
<feature type="transmembrane region" description="Helical" evidence="7">
    <location>
        <begin position="12"/>
        <end position="31"/>
    </location>
</feature>
<comment type="caution">
    <text evidence="9">The sequence shown here is derived from an EMBL/GenBank/DDBJ whole genome shotgun (WGS) entry which is preliminary data.</text>
</comment>
<keyword evidence="5 7" id="KW-1133">Transmembrane helix</keyword>
<keyword evidence="4 7" id="KW-0812">Transmembrane</keyword>
<evidence type="ECO:0000256" key="6">
    <source>
        <dbReference type="ARBA" id="ARBA00023136"/>
    </source>
</evidence>
<feature type="transmembrane region" description="Helical" evidence="7">
    <location>
        <begin position="113"/>
        <end position="132"/>
    </location>
</feature>
<sequence length="467" mass="54626">MSYSKETWKYIITDFLTAALVWFAFNVLRYYQQVVFRDANTLDEFLLYPSVWLGQVFIPFYWLVIYYFSGYYNKSLAKSRLSEFWVTLISSVIGVFGIFMFLILNELPIRYQIYYYFFFELLGLHFTLTYLFRLRLTMHLLKRIQQGDFAIHVLVLGIGEKALLLSQYLEKVGTKVTGFVRISSKEDLHVNSEQILGNSADLPDLMKLYPIEELVVATDALDETALSKFLYSLYQYKKPIKVWIDKKTILFSKVRLKTISAVPLAEITENNFSEAEKNIKAFSDRFVSCIVLIVLSPLFAYIAWRVKKDSPGPIIYRQERIGFHGRPFMIYKFRTMYVDAEDSGPKLSHEEDSRITPFGAIMRKYRLDELPQFWNVLKGDMSLVGPRPERKYFIDQIVQRAPYYYLLHNVKPGITSLGMVKYGYASTVDQMLERLEYDIIYYENMSLALDITILVYTIKTVVTGKGI</sequence>
<gene>
    <name evidence="9" type="ORF">MUN53_10885</name>
</gene>
<evidence type="ECO:0000256" key="3">
    <source>
        <dbReference type="ARBA" id="ARBA00022679"/>
    </source>
</evidence>
<dbReference type="Proteomes" id="UP001165444">
    <property type="component" value="Unassembled WGS sequence"/>
</dbReference>
<keyword evidence="3 9" id="KW-0808">Transferase</keyword>
<reference evidence="9 10" key="1">
    <citation type="submission" date="2022-03" db="EMBL/GenBank/DDBJ databases">
        <title>Parabacteroides sp. nov. isolated from swine feces.</title>
        <authorList>
            <person name="Bak J.E."/>
        </authorList>
    </citation>
    <scope>NUCLEOTIDE SEQUENCE [LARGE SCALE GENOMIC DNA]</scope>
    <source>
        <strain evidence="9 10">AGMB00274</strain>
    </source>
</reference>
<keyword evidence="10" id="KW-1185">Reference proteome</keyword>
<dbReference type="PANTHER" id="PTHR30576">
    <property type="entry name" value="COLANIC BIOSYNTHESIS UDP-GLUCOSE LIPID CARRIER TRANSFERASE"/>
    <property type="match status" value="1"/>
</dbReference>
<evidence type="ECO:0000256" key="4">
    <source>
        <dbReference type="ARBA" id="ARBA00022692"/>
    </source>
</evidence>
<keyword evidence="6 7" id="KW-0472">Membrane</keyword>
<evidence type="ECO:0000259" key="8">
    <source>
        <dbReference type="Pfam" id="PF02397"/>
    </source>
</evidence>
<dbReference type="InterPro" id="IPR003362">
    <property type="entry name" value="Bact_transf"/>
</dbReference>
<dbReference type="NCBIfam" id="TIGR03025">
    <property type="entry name" value="EPS_sugtrans"/>
    <property type="match status" value="1"/>
</dbReference>
<feature type="domain" description="Bacterial sugar transferase" evidence="8">
    <location>
        <begin position="280"/>
        <end position="462"/>
    </location>
</feature>
<proteinExistence type="inferred from homology"/>
<dbReference type="RefSeq" id="WP_243325444.1">
    <property type="nucleotide sequence ID" value="NZ_JAKZMM010000026.1"/>
</dbReference>
<evidence type="ECO:0000256" key="2">
    <source>
        <dbReference type="ARBA" id="ARBA00006464"/>
    </source>
</evidence>
<feature type="transmembrane region" description="Helical" evidence="7">
    <location>
        <begin position="84"/>
        <end position="107"/>
    </location>
</feature>
<evidence type="ECO:0000256" key="7">
    <source>
        <dbReference type="SAM" id="Phobius"/>
    </source>
</evidence>
<protein>
    <submittedName>
        <fullName evidence="9">Sugar transferase</fullName>
    </submittedName>
</protein>
<evidence type="ECO:0000313" key="9">
    <source>
        <dbReference type="EMBL" id="MCJ2381113.1"/>
    </source>
</evidence>
<feature type="transmembrane region" description="Helical" evidence="7">
    <location>
        <begin position="51"/>
        <end position="72"/>
    </location>
</feature>
<organism evidence="9 10">
    <name type="scientific">Parabacteroides faecalis</name>
    <dbReference type="NCBI Taxonomy" id="2924040"/>
    <lineage>
        <taxon>Bacteria</taxon>
        <taxon>Pseudomonadati</taxon>
        <taxon>Bacteroidota</taxon>
        <taxon>Bacteroidia</taxon>
        <taxon>Bacteroidales</taxon>
        <taxon>Tannerellaceae</taxon>
        <taxon>Parabacteroides</taxon>
    </lineage>
</organism>
<dbReference type="EMBL" id="JAKZMM010000026">
    <property type="protein sequence ID" value="MCJ2381113.1"/>
    <property type="molecule type" value="Genomic_DNA"/>
</dbReference>
<evidence type="ECO:0000313" key="10">
    <source>
        <dbReference type="Proteomes" id="UP001165444"/>
    </source>
</evidence>
<dbReference type="Gene3D" id="3.40.50.720">
    <property type="entry name" value="NAD(P)-binding Rossmann-like Domain"/>
    <property type="match status" value="1"/>
</dbReference>
<dbReference type="InterPro" id="IPR017475">
    <property type="entry name" value="EPS_sugar_tfrase"/>
</dbReference>
<dbReference type="PANTHER" id="PTHR30576:SF0">
    <property type="entry name" value="UNDECAPRENYL-PHOSPHATE N-ACETYLGALACTOSAMINYL 1-PHOSPHATE TRANSFERASE-RELATED"/>
    <property type="match status" value="1"/>
</dbReference>
<dbReference type="GO" id="GO:0016740">
    <property type="term" value="F:transferase activity"/>
    <property type="evidence" value="ECO:0007669"/>
    <property type="project" value="UniProtKB-KW"/>
</dbReference>
<evidence type="ECO:0000256" key="5">
    <source>
        <dbReference type="ARBA" id="ARBA00022989"/>
    </source>
</evidence>
<accession>A0ABT0C255</accession>